<dbReference type="EMBL" id="KB583550">
    <property type="protein sequence ID" value="EMP26107.1"/>
    <property type="molecule type" value="Genomic_DNA"/>
</dbReference>
<dbReference type="Gene3D" id="3.40.50.300">
    <property type="entry name" value="P-loop containing nucleotide triphosphate hydrolases"/>
    <property type="match status" value="1"/>
</dbReference>
<evidence type="ECO:0000259" key="3">
    <source>
        <dbReference type="Pfam" id="PF12774"/>
    </source>
</evidence>
<dbReference type="SUPFAM" id="SSF52540">
    <property type="entry name" value="P-loop containing nucleoside triphosphate hydrolases"/>
    <property type="match status" value="1"/>
</dbReference>
<dbReference type="InterPro" id="IPR027417">
    <property type="entry name" value="P-loop_NTPase"/>
</dbReference>
<feature type="region of interest" description="Disordered" evidence="2">
    <location>
        <begin position="316"/>
        <end position="337"/>
    </location>
</feature>
<comment type="similarity">
    <text evidence="1">Belongs to the dynein heavy chain family.</text>
</comment>
<dbReference type="Pfam" id="PF12774">
    <property type="entry name" value="AAA_6"/>
    <property type="match status" value="2"/>
</dbReference>
<dbReference type="GO" id="GO:0007018">
    <property type="term" value="P:microtubule-based movement"/>
    <property type="evidence" value="ECO:0007669"/>
    <property type="project" value="InterPro"/>
</dbReference>
<dbReference type="GO" id="GO:0005524">
    <property type="term" value="F:ATP binding"/>
    <property type="evidence" value="ECO:0007669"/>
    <property type="project" value="InterPro"/>
</dbReference>
<dbReference type="AlphaFoldDB" id="M7BD00"/>
<evidence type="ECO:0000313" key="4">
    <source>
        <dbReference type="EMBL" id="EMP26107.1"/>
    </source>
</evidence>
<dbReference type="FunFam" id="3.40.50.300:FF:000063">
    <property type="entry name" value="dynein heavy chain 6, axonemal"/>
    <property type="match status" value="1"/>
</dbReference>
<feature type="domain" description="Dynein heavy chain hydrolytic ATP-binding dynein motor region" evidence="3">
    <location>
        <begin position="81"/>
        <end position="216"/>
    </location>
</feature>
<dbReference type="InterPro" id="IPR035699">
    <property type="entry name" value="AAA_6"/>
</dbReference>
<dbReference type="GO" id="GO:0045505">
    <property type="term" value="F:dynein intermediate chain binding"/>
    <property type="evidence" value="ECO:0007669"/>
    <property type="project" value="InterPro"/>
</dbReference>
<evidence type="ECO:0000256" key="2">
    <source>
        <dbReference type="SAM" id="MobiDB-lite"/>
    </source>
</evidence>
<proteinExistence type="inferred from homology"/>
<dbReference type="Proteomes" id="UP000031443">
    <property type="component" value="Unassembled WGS sequence"/>
</dbReference>
<feature type="domain" description="Dynein heavy chain hydrolytic ATP-binding dynein motor region" evidence="3">
    <location>
        <begin position="222"/>
        <end position="274"/>
    </location>
</feature>
<dbReference type="GO" id="GO:0051959">
    <property type="term" value="F:dynein light intermediate chain binding"/>
    <property type="evidence" value="ECO:0007669"/>
    <property type="project" value="InterPro"/>
</dbReference>
<dbReference type="PANTHER" id="PTHR45703:SF32">
    <property type="entry name" value="DYNEINS HEAVY CHAIN"/>
    <property type="match status" value="1"/>
</dbReference>
<evidence type="ECO:0000313" key="5">
    <source>
        <dbReference type="Proteomes" id="UP000031443"/>
    </source>
</evidence>
<dbReference type="PANTHER" id="PTHR45703">
    <property type="entry name" value="DYNEIN HEAVY CHAIN"/>
    <property type="match status" value="1"/>
</dbReference>
<protein>
    <submittedName>
        <fullName evidence="4">Dynein heavy chain 2, axonemal</fullName>
    </submittedName>
</protein>
<sequence length="337" mass="36703">MGTLNAVSAQPRVSVRTSALQLGGLLPVFSVGSVFTKPYSHTVALVQRCRCRHITLALVNAWIWMSVSSEKPTHSSPTAMNTLVIMLLTDRCYVTLTTALHLHRGGSPKGPASTGKTETVKDLGKALGMYVIVVNCSNGLDYKSRGHVFLGLAQTGACGCFDAFNCINIEMLSVVAQQILSVLSALAASVTSFTFEGHKIKLVWSCAIFITMNRGARHGCAHGKLLANVYTLYSLAVQQLSKQDRYDFGLWALTSLLRYAGKKRRVHPDITNKEQITGLQLLPTMKDEESTLRSSLGIFKMGRLASKDLQKLETVGTPPWHSSLQGPSSPLLLRGQR</sequence>
<dbReference type="STRING" id="8469.M7BD00"/>
<name>M7BD00_CHEMY</name>
<dbReference type="InterPro" id="IPR026983">
    <property type="entry name" value="DHC"/>
</dbReference>
<feature type="compositionally biased region" description="Low complexity" evidence="2">
    <location>
        <begin position="322"/>
        <end position="337"/>
    </location>
</feature>
<accession>M7BD00</accession>
<organism evidence="4 5">
    <name type="scientific">Chelonia mydas</name>
    <name type="common">Green sea-turtle</name>
    <name type="synonym">Chelonia agassizi</name>
    <dbReference type="NCBI Taxonomy" id="8469"/>
    <lineage>
        <taxon>Eukaryota</taxon>
        <taxon>Metazoa</taxon>
        <taxon>Chordata</taxon>
        <taxon>Craniata</taxon>
        <taxon>Vertebrata</taxon>
        <taxon>Euteleostomi</taxon>
        <taxon>Archelosauria</taxon>
        <taxon>Testudinata</taxon>
        <taxon>Testudines</taxon>
        <taxon>Cryptodira</taxon>
        <taxon>Durocryptodira</taxon>
        <taxon>Americhelydia</taxon>
        <taxon>Chelonioidea</taxon>
        <taxon>Cheloniidae</taxon>
        <taxon>Chelonia</taxon>
    </lineage>
</organism>
<reference evidence="5" key="1">
    <citation type="journal article" date="2013" name="Nat. Genet.">
        <title>The draft genomes of soft-shell turtle and green sea turtle yield insights into the development and evolution of the turtle-specific body plan.</title>
        <authorList>
            <person name="Wang Z."/>
            <person name="Pascual-Anaya J."/>
            <person name="Zadissa A."/>
            <person name="Li W."/>
            <person name="Niimura Y."/>
            <person name="Huang Z."/>
            <person name="Li C."/>
            <person name="White S."/>
            <person name="Xiong Z."/>
            <person name="Fang D."/>
            <person name="Wang B."/>
            <person name="Ming Y."/>
            <person name="Chen Y."/>
            <person name="Zheng Y."/>
            <person name="Kuraku S."/>
            <person name="Pignatelli M."/>
            <person name="Herrero J."/>
            <person name="Beal K."/>
            <person name="Nozawa M."/>
            <person name="Li Q."/>
            <person name="Wang J."/>
            <person name="Zhang H."/>
            <person name="Yu L."/>
            <person name="Shigenobu S."/>
            <person name="Wang J."/>
            <person name="Liu J."/>
            <person name="Flicek P."/>
            <person name="Searle S."/>
            <person name="Wang J."/>
            <person name="Kuratani S."/>
            <person name="Yin Y."/>
            <person name="Aken B."/>
            <person name="Zhang G."/>
            <person name="Irie N."/>
        </authorList>
    </citation>
    <scope>NUCLEOTIDE SEQUENCE [LARGE SCALE GENOMIC DNA]</scope>
</reference>
<keyword evidence="5" id="KW-1185">Reference proteome</keyword>
<dbReference type="GO" id="GO:0030286">
    <property type="term" value="C:dynein complex"/>
    <property type="evidence" value="ECO:0007669"/>
    <property type="project" value="InterPro"/>
</dbReference>
<evidence type="ECO:0000256" key="1">
    <source>
        <dbReference type="ARBA" id="ARBA00008887"/>
    </source>
</evidence>
<gene>
    <name evidence="4" type="ORF">UY3_16802</name>
</gene>